<dbReference type="OrthoDB" id="128737at2759"/>
<dbReference type="GeneID" id="94349550"/>
<dbReference type="Proteomes" id="UP000294530">
    <property type="component" value="Unassembled WGS sequence"/>
</dbReference>
<reference evidence="2 3" key="1">
    <citation type="journal article" date="2021" name="Genome Biol.">
        <title>AFLAP: assembly-free linkage analysis pipeline using k-mers from genome sequencing data.</title>
        <authorList>
            <person name="Fletcher K."/>
            <person name="Zhang L."/>
            <person name="Gil J."/>
            <person name="Han R."/>
            <person name="Cavanaugh K."/>
            <person name="Michelmore R."/>
        </authorList>
    </citation>
    <scope>NUCLEOTIDE SEQUENCE [LARGE SCALE GENOMIC DNA]</scope>
    <source>
        <strain evidence="2 3">SF5</strain>
    </source>
</reference>
<sequence length="194" mass="21570">MDITSAFGVYGNPVPLDPEEMASFVNEFVVTYVRENPDVMIQTDCASQMMEKVFVTSAVFEHYAVDARKLQTADYMVEKKLKQVQSYDVGMKALMPSDSQRTLAGKVILLVVDEARHLLDDECTIMMKNRIVNDLSLLRRALVLVNNQIVADGGIFGVLIDTTLKIADFTPSIAHGSSSRNGRKHSKVSFPSFC</sequence>
<dbReference type="AlphaFoldDB" id="A0A976FMS2"/>
<accession>A0A976FMS2</accession>
<evidence type="ECO:0000313" key="2">
    <source>
        <dbReference type="EMBL" id="TDH69409.1"/>
    </source>
</evidence>
<dbReference type="RefSeq" id="XP_067818908.1">
    <property type="nucleotide sequence ID" value="XM_067963879.1"/>
</dbReference>
<dbReference type="EMBL" id="SHOA02000016">
    <property type="protein sequence ID" value="TDH69409.1"/>
    <property type="molecule type" value="Genomic_DNA"/>
</dbReference>
<name>A0A976FMS2_BRELC</name>
<feature type="region of interest" description="Disordered" evidence="1">
    <location>
        <begin position="175"/>
        <end position="194"/>
    </location>
</feature>
<evidence type="ECO:0000313" key="3">
    <source>
        <dbReference type="Proteomes" id="UP000294530"/>
    </source>
</evidence>
<organism evidence="2 3">
    <name type="scientific">Bremia lactucae</name>
    <name type="common">Lettuce downy mildew</name>
    <dbReference type="NCBI Taxonomy" id="4779"/>
    <lineage>
        <taxon>Eukaryota</taxon>
        <taxon>Sar</taxon>
        <taxon>Stramenopiles</taxon>
        <taxon>Oomycota</taxon>
        <taxon>Peronosporomycetes</taxon>
        <taxon>Peronosporales</taxon>
        <taxon>Peronosporaceae</taxon>
        <taxon>Bremia</taxon>
    </lineage>
</organism>
<evidence type="ECO:0000256" key="1">
    <source>
        <dbReference type="SAM" id="MobiDB-lite"/>
    </source>
</evidence>
<proteinExistence type="predicted"/>
<keyword evidence="3" id="KW-1185">Reference proteome</keyword>
<gene>
    <name evidence="2" type="ORF">CCR75_005804</name>
</gene>
<protein>
    <submittedName>
        <fullName evidence="2">Uncharacterized protein</fullName>
    </submittedName>
</protein>
<dbReference type="KEGG" id="blac:94349550"/>
<comment type="caution">
    <text evidence="2">The sequence shown here is derived from an EMBL/GenBank/DDBJ whole genome shotgun (WGS) entry which is preliminary data.</text>
</comment>